<gene>
    <name evidence="11" type="ORF">DF183_18565</name>
</gene>
<dbReference type="GO" id="GO:0015740">
    <property type="term" value="P:C4-dicarboxylate transport"/>
    <property type="evidence" value="ECO:0007669"/>
    <property type="project" value="TreeGrafter"/>
</dbReference>
<evidence type="ECO:0000256" key="7">
    <source>
        <dbReference type="ARBA" id="ARBA00023136"/>
    </source>
</evidence>
<evidence type="ECO:0000256" key="6">
    <source>
        <dbReference type="ARBA" id="ARBA00022989"/>
    </source>
</evidence>
<dbReference type="KEGG" id="afa:UZ73_10045"/>
<evidence type="ECO:0000256" key="4">
    <source>
        <dbReference type="ARBA" id="ARBA00022519"/>
    </source>
</evidence>
<dbReference type="STRING" id="511.UZ73_10045"/>
<keyword evidence="4 9" id="KW-0997">Cell inner membrane</keyword>
<dbReference type="GO" id="GO:0022857">
    <property type="term" value="F:transmembrane transporter activity"/>
    <property type="evidence" value="ECO:0007669"/>
    <property type="project" value="UniProtKB-UniRule"/>
</dbReference>
<comment type="caution">
    <text evidence="11">The sequence shown here is derived from an EMBL/GenBank/DDBJ whole genome shotgun (WGS) entry which is preliminary data.</text>
</comment>
<evidence type="ECO:0000256" key="1">
    <source>
        <dbReference type="ARBA" id="ARBA00004429"/>
    </source>
</evidence>
<sequence>MDSSSTDTPDNHAASPAESGLRIPLQIEDWASVLIMAALALITFANVFVRYLTDSSFAWTEEISIFLLVVLTMNAGASACVRHLHIRIEVFADAGTQRRQRRLALFGIGMSLLFFIGMAILSGRMALDEFEWGDTSPSIGVPTWWYSMWLPILSTTLSLRLLGMWVRRWQAKS</sequence>
<organism evidence="11 12">
    <name type="scientific">Alcaligenes faecalis</name>
    <dbReference type="NCBI Taxonomy" id="511"/>
    <lineage>
        <taxon>Bacteria</taxon>
        <taxon>Pseudomonadati</taxon>
        <taxon>Pseudomonadota</taxon>
        <taxon>Betaproteobacteria</taxon>
        <taxon>Burkholderiales</taxon>
        <taxon>Alcaligenaceae</taxon>
        <taxon>Alcaligenes</taxon>
    </lineage>
</organism>
<reference evidence="11 12" key="2">
    <citation type="submission" date="2018-05" db="EMBL/GenBank/DDBJ databases">
        <authorList>
            <person name="Lanie J.A."/>
            <person name="Ng W.-L."/>
            <person name="Kazmierczak K.M."/>
            <person name="Andrzejewski T.M."/>
            <person name="Davidsen T.M."/>
            <person name="Wayne K.J."/>
            <person name="Tettelin H."/>
            <person name="Glass J.I."/>
            <person name="Rusch D."/>
            <person name="Podicherti R."/>
            <person name="Tsui H.-C.T."/>
            <person name="Winkler M.E."/>
        </authorList>
    </citation>
    <scope>NUCLEOTIDE SEQUENCE [LARGE SCALE GENOMIC DNA]</scope>
    <source>
        <strain evidence="11 12">YBY</strain>
    </source>
</reference>
<dbReference type="InterPro" id="IPR007387">
    <property type="entry name" value="TRAP_DctQ"/>
</dbReference>
<keyword evidence="7 9" id="KW-0472">Membrane</keyword>
<evidence type="ECO:0000259" key="10">
    <source>
        <dbReference type="Pfam" id="PF04290"/>
    </source>
</evidence>
<dbReference type="GeneID" id="29368046"/>
<evidence type="ECO:0000256" key="9">
    <source>
        <dbReference type="RuleBase" id="RU369079"/>
    </source>
</evidence>
<feature type="transmembrane region" description="Helical" evidence="9">
    <location>
        <begin position="103"/>
        <end position="123"/>
    </location>
</feature>
<keyword evidence="6 9" id="KW-1133">Transmembrane helix</keyword>
<dbReference type="PANTHER" id="PTHR35011">
    <property type="entry name" value="2,3-DIKETO-L-GULONATE TRAP TRANSPORTER SMALL PERMEASE PROTEIN YIAM"/>
    <property type="match status" value="1"/>
</dbReference>
<comment type="subcellular location">
    <subcellularLocation>
        <location evidence="1 9">Cell inner membrane</location>
        <topology evidence="1 9">Multi-pass membrane protein</topology>
    </subcellularLocation>
</comment>
<dbReference type="Pfam" id="PF04290">
    <property type="entry name" value="DctQ"/>
    <property type="match status" value="1"/>
</dbReference>
<dbReference type="EMBL" id="QEXO01000005">
    <property type="protein sequence ID" value="PWE12766.1"/>
    <property type="molecule type" value="Genomic_DNA"/>
</dbReference>
<evidence type="ECO:0000256" key="3">
    <source>
        <dbReference type="ARBA" id="ARBA00022475"/>
    </source>
</evidence>
<dbReference type="Proteomes" id="UP000245216">
    <property type="component" value="Unassembled WGS sequence"/>
</dbReference>
<evidence type="ECO:0000313" key="11">
    <source>
        <dbReference type="EMBL" id="PWE12766.1"/>
    </source>
</evidence>
<comment type="function">
    <text evidence="9">Part of the tripartite ATP-independent periplasmic (TRAP) transport system.</text>
</comment>
<accession>A0A2U2BFJ4</accession>
<feature type="transmembrane region" description="Helical" evidence="9">
    <location>
        <begin position="143"/>
        <end position="163"/>
    </location>
</feature>
<comment type="subunit">
    <text evidence="9">The complex comprises the extracytoplasmic solute receptor protein and the two transmembrane proteins.</text>
</comment>
<feature type="transmembrane region" description="Helical" evidence="9">
    <location>
        <begin position="30"/>
        <end position="51"/>
    </location>
</feature>
<dbReference type="AlphaFoldDB" id="A0A2U2BFJ4"/>
<reference evidence="11 12" key="1">
    <citation type="submission" date="2018-05" db="EMBL/GenBank/DDBJ databases">
        <title>Genome Sequence of an Efficient Indole-Degrading Bacterium, Alcaligenes sp.YBY.</title>
        <authorList>
            <person name="Yang B."/>
        </authorList>
    </citation>
    <scope>NUCLEOTIDE SEQUENCE [LARGE SCALE GENOMIC DNA]</scope>
    <source>
        <strain evidence="11 12">YBY</strain>
    </source>
</reference>
<evidence type="ECO:0000256" key="2">
    <source>
        <dbReference type="ARBA" id="ARBA00022448"/>
    </source>
</evidence>
<keyword evidence="2 9" id="KW-0813">Transport</keyword>
<keyword evidence="3" id="KW-1003">Cell membrane</keyword>
<evidence type="ECO:0000313" key="12">
    <source>
        <dbReference type="Proteomes" id="UP000245216"/>
    </source>
</evidence>
<comment type="similarity">
    <text evidence="8 9">Belongs to the TRAP transporter small permease family.</text>
</comment>
<feature type="domain" description="Tripartite ATP-independent periplasmic transporters DctQ component" evidence="10">
    <location>
        <begin position="39"/>
        <end position="170"/>
    </location>
</feature>
<proteinExistence type="inferred from homology"/>
<evidence type="ECO:0000256" key="5">
    <source>
        <dbReference type="ARBA" id="ARBA00022692"/>
    </source>
</evidence>
<dbReference type="RefSeq" id="WP_026483875.1">
    <property type="nucleotide sequence ID" value="NZ_CP013119.1"/>
</dbReference>
<keyword evidence="5 9" id="KW-0812">Transmembrane</keyword>
<name>A0A2U2BFJ4_ALCFA</name>
<feature type="transmembrane region" description="Helical" evidence="9">
    <location>
        <begin position="63"/>
        <end position="82"/>
    </location>
</feature>
<protein>
    <recommendedName>
        <fullName evidence="9">TRAP transporter small permease protein</fullName>
    </recommendedName>
</protein>
<dbReference type="InterPro" id="IPR055348">
    <property type="entry name" value="DctQ"/>
</dbReference>
<dbReference type="PANTHER" id="PTHR35011:SF2">
    <property type="entry name" value="2,3-DIKETO-L-GULONATE TRAP TRANSPORTER SMALL PERMEASE PROTEIN YIAM"/>
    <property type="match status" value="1"/>
</dbReference>
<dbReference type="GO" id="GO:0005886">
    <property type="term" value="C:plasma membrane"/>
    <property type="evidence" value="ECO:0007669"/>
    <property type="project" value="UniProtKB-SubCell"/>
</dbReference>
<evidence type="ECO:0000256" key="8">
    <source>
        <dbReference type="ARBA" id="ARBA00038436"/>
    </source>
</evidence>